<evidence type="ECO:0000256" key="1">
    <source>
        <dbReference type="SAM" id="Phobius"/>
    </source>
</evidence>
<dbReference type="AlphaFoldDB" id="A0A2Z6MQ49"/>
<keyword evidence="1" id="KW-1133">Transmembrane helix</keyword>
<dbReference type="PANTHER" id="PTHR33116:SF78">
    <property type="entry name" value="OS12G0587133 PROTEIN"/>
    <property type="match status" value="1"/>
</dbReference>
<sequence length="496" mass="57773">MASNFLNCRIGVTPFKYLGLPVGGNPKSVSTWEPMIDHLRNRLLSWKNKHISLGGRIVMINAVLNAIPIFYLSFMKMPTKVWKQVRRIQREFLWGGVRGGKKVSWVKWSVVCKAKKKGGLGVRDVRLVNLSLLAKWRWRLLLPGRSLWKDVLAAKYGNHILHKVDWSEFRIPSFASNWWKDICTLDKVVESKNWLVESVVRKVGNGNSTFFWSTTWVGEAPLLEVFPRLFSLSNHKNNMVVDFRDQQEEVWSWSFSWRRHLFQWELELLEHLRMVLEPVVMSLEEDMWRWKPDPDGVFSVNSAYNLLVDDLEEEDVLEEVVAVVFDQIWESPAPSKVIAFSWQLLYDRIPSRCNLEARGLLGTDVPWECVGCVGCAESSIHLFLHCPSVMMVWSDIFRWIDLVVVIPPSLISLFEVMRGSARNVKIRQGYLLIWHTTIWCIWKSRNSAIFANGLFSPKAIVEEIKVLSWKWSLARLKVSPCMFYEWTWDPGACFLR</sequence>
<keyword evidence="1" id="KW-0472">Membrane</keyword>
<accession>A0A2Z6MQ49</accession>
<evidence type="ECO:0000259" key="2">
    <source>
        <dbReference type="Pfam" id="PF13966"/>
    </source>
</evidence>
<dbReference type="OrthoDB" id="1742664at2759"/>
<keyword evidence="1" id="KW-0812">Transmembrane</keyword>
<evidence type="ECO:0000313" key="4">
    <source>
        <dbReference type="Proteomes" id="UP000242715"/>
    </source>
</evidence>
<gene>
    <name evidence="3" type="ORF">TSUD_266170</name>
</gene>
<feature type="domain" description="Reverse transcriptase zinc-binding" evidence="2">
    <location>
        <begin position="298"/>
        <end position="393"/>
    </location>
</feature>
<feature type="transmembrane region" description="Helical" evidence="1">
    <location>
        <begin position="53"/>
        <end position="74"/>
    </location>
</feature>
<protein>
    <recommendedName>
        <fullName evidence="2">Reverse transcriptase zinc-binding domain-containing protein</fullName>
    </recommendedName>
</protein>
<reference evidence="4" key="1">
    <citation type="journal article" date="2017" name="Front. Plant Sci.">
        <title>Climate Clever Clovers: New Paradigm to Reduce the Environmental Footprint of Ruminants by Breeding Low Methanogenic Forages Utilizing Haplotype Variation.</title>
        <authorList>
            <person name="Kaur P."/>
            <person name="Appels R."/>
            <person name="Bayer P.E."/>
            <person name="Keeble-Gagnere G."/>
            <person name="Wang J."/>
            <person name="Hirakawa H."/>
            <person name="Shirasawa K."/>
            <person name="Vercoe P."/>
            <person name="Stefanova K."/>
            <person name="Durmic Z."/>
            <person name="Nichols P."/>
            <person name="Revell C."/>
            <person name="Isobe S.N."/>
            <person name="Edwards D."/>
            <person name="Erskine W."/>
        </authorList>
    </citation>
    <scope>NUCLEOTIDE SEQUENCE [LARGE SCALE GENOMIC DNA]</scope>
    <source>
        <strain evidence="4">cv. Daliak</strain>
    </source>
</reference>
<name>A0A2Z6MQ49_TRISU</name>
<dbReference type="PANTHER" id="PTHR33116">
    <property type="entry name" value="REVERSE TRANSCRIPTASE ZINC-BINDING DOMAIN-CONTAINING PROTEIN-RELATED-RELATED"/>
    <property type="match status" value="1"/>
</dbReference>
<organism evidence="3 4">
    <name type="scientific">Trifolium subterraneum</name>
    <name type="common">Subterranean clover</name>
    <dbReference type="NCBI Taxonomy" id="3900"/>
    <lineage>
        <taxon>Eukaryota</taxon>
        <taxon>Viridiplantae</taxon>
        <taxon>Streptophyta</taxon>
        <taxon>Embryophyta</taxon>
        <taxon>Tracheophyta</taxon>
        <taxon>Spermatophyta</taxon>
        <taxon>Magnoliopsida</taxon>
        <taxon>eudicotyledons</taxon>
        <taxon>Gunneridae</taxon>
        <taxon>Pentapetalae</taxon>
        <taxon>rosids</taxon>
        <taxon>fabids</taxon>
        <taxon>Fabales</taxon>
        <taxon>Fabaceae</taxon>
        <taxon>Papilionoideae</taxon>
        <taxon>50 kb inversion clade</taxon>
        <taxon>NPAAA clade</taxon>
        <taxon>Hologalegina</taxon>
        <taxon>IRL clade</taxon>
        <taxon>Trifolieae</taxon>
        <taxon>Trifolium</taxon>
    </lineage>
</organism>
<dbReference type="InterPro" id="IPR026960">
    <property type="entry name" value="RVT-Znf"/>
</dbReference>
<keyword evidence="4" id="KW-1185">Reference proteome</keyword>
<dbReference type="EMBL" id="DF973317">
    <property type="protein sequence ID" value="GAU25690.1"/>
    <property type="molecule type" value="Genomic_DNA"/>
</dbReference>
<dbReference type="Pfam" id="PF13966">
    <property type="entry name" value="zf-RVT"/>
    <property type="match status" value="1"/>
</dbReference>
<evidence type="ECO:0000313" key="3">
    <source>
        <dbReference type="EMBL" id="GAU25690.1"/>
    </source>
</evidence>
<proteinExistence type="predicted"/>
<dbReference type="Proteomes" id="UP000242715">
    <property type="component" value="Unassembled WGS sequence"/>
</dbReference>